<dbReference type="Pfam" id="PF00122">
    <property type="entry name" value="E1-E2_ATPase"/>
    <property type="match status" value="1"/>
</dbReference>
<dbReference type="SUPFAM" id="SSF55008">
    <property type="entry name" value="HMA, heavy metal-associated domain"/>
    <property type="match status" value="1"/>
</dbReference>
<feature type="compositionally biased region" description="Basic and acidic residues" evidence="8">
    <location>
        <begin position="43"/>
        <end position="57"/>
    </location>
</feature>
<feature type="transmembrane region" description="Helical" evidence="7">
    <location>
        <begin position="607"/>
        <end position="628"/>
    </location>
</feature>
<evidence type="ECO:0000313" key="10">
    <source>
        <dbReference type="EMBL" id="KAK3322947.1"/>
    </source>
</evidence>
<dbReference type="PRINTS" id="PR00119">
    <property type="entry name" value="CATATPASE"/>
</dbReference>
<feature type="region of interest" description="Disordered" evidence="8">
    <location>
        <begin position="1"/>
        <end position="126"/>
    </location>
</feature>
<feature type="transmembrane region" description="Helical" evidence="7">
    <location>
        <begin position="539"/>
        <end position="562"/>
    </location>
</feature>
<dbReference type="InterPro" id="IPR006121">
    <property type="entry name" value="HMA_dom"/>
</dbReference>
<dbReference type="NCBIfam" id="TIGR01494">
    <property type="entry name" value="ATPase_P-type"/>
    <property type="match status" value="1"/>
</dbReference>
<dbReference type="InterPro" id="IPR023298">
    <property type="entry name" value="ATPase_P-typ_TM_dom_sf"/>
</dbReference>
<dbReference type="SFLD" id="SFLDS00003">
    <property type="entry name" value="Haloacid_Dehalogenase"/>
    <property type="match status" value="1"/>
</dbReference>
<keyword evidence="11" id="KW-1185">Reference proteome</keyword>
<evidence type="ECO:0000256" key="5">
    <source>
        <dbReference type="ARBA" id="ARBA00022989"/>
    </source>
</evidence>
<dbReference type="FunFam" id="2.70.150.10:FF:000002">
    <property type="entry name" value="Copper-transporting ATPase 1, putative"/>
    <property type="match status" value="1"/>
</dbReference>
<evidence type="ECO:0000256" key="3">
    <source>
        <dbReference type="ARBA" id="ARBA00022723"/>
    </source>
</evidence>
<dbReference type="Gene3D" id="3.40.50.1000">
    <property type="entry name" value="HAD superfamily/HAD-like"/>
    <property type="match status" value="1"/>
</dbReference>
<comment type="caution">
    <text evidence="10">The sequence shown here is derived from an EMBL/GenBank/DDBJ whole genome shotgun (WGS) entry which is preliminary data.</text>
</comment>
<comment type="similarity">
    <text evidence="7">Belongs to the cation transport ATPase (P-type) (TC 3.A.3) family. Type IB subfamily.</text>
</comment>
<dbReference type="PANTHER" id="PTHR46594">
    <property type="entry name" value="P-TYPE CATION-TRANSPORTING ATPASE"/>
    <property type="match status" value="1"/>
</dbReference>
<evidence type="ECO:0000256" key="7">
    <source>
        <dbReference type="RuleBase" id="RU362081"/>
    </source>
</evidence>
<organism evidence="10 11">
    <name type="scientific">Apodospora peruviana</name>
    <dbReference type="NCBI Taxonomy" id="516989"/>
    <lineage>
        <taxon>Eukaryota</taxon>
        <taxon>Fungi</taxon>
        <taxon>Dikarya</taxon>
        <taxon>Ascomycota</taxon>
        <taxon>Pezizomycotina</taxon>
        <taxon>Sordariomycetes</taxon>
        <taxon>Sordariomycetidae</taxon>
        <taxon>Sordariales</taxon>
        <taxon>Lasiosphaeriaceae</taxon>
        <taxon>Apodospora</taxon>
    </lineage>
</organism>
<dbReference type="InterPro" id="IPR023214">
    <property type="entry name" value="HAD_sf"/>
</dbReference>
<keyword evidence="7" id="KW-0067">ATP-binding</keyword>
<keyword evidence="6 7" id="KW-0472">Membrane</keyword>
<name>A0AAE0IDV1_9PEZI</name>
<accession>A0AAE0IDV1</accession>
<dbReference type="Gene3D" id="3.40.1110.10">
    <property type="entry name" value="Calcium-transporting ATPase, cytoplasmic domain N"/>
    <property type="match status" value="1"/>
</dbReference>
<proteinExistence type="inferred from homology"/>
<feature type="transmembrane region" description="Helical" evidence="7">
    <location>
        <begin position="792"/>
        <end position="814"/>
    </location>
</feature>
<comment type="subcellular location">
    <subcellularLocation>
        <location evidence="1 7">Membrane</location>
    </subcellularLocation>
</comment>
<dbReference type="InterPro" id="IPR036412">
    <property type="entry name" value="HAD-like_sf"/>
</dbReference>
<evidence type="ECO:0000313" key="11">
    <source>
        <dbReference type="Proteomes" id="UP001283341"/>
    </source>
</evidence>
<dbReference type="SUPFAM" id="SSF81653">
    <property type="entry name" value="Calcium ATPase, transduction domain A"/>
    <property type="match status" value="1"/>
</dbReference>
<evidence type="ECO:0000259" key="9">
    <source>
        <dbReference type="PROSITE" id="PS50846"/>
    </source>
</evidence>
<gene>
    <name evidence="10" type="ORF">B0H66DRAFT_217399</name>
</gene>
<dbReference type="Pfam" id="PF00702">
    <property type="entry name" value="Hydrolase"/>
    <property type="match status" value="1"/>
</dbReference>
<dbReference type="InterPro" id="IPR056236">
    <property type="entry name" value="HMA_PCA1"/>
</dbReference>
<feature type="transmembrane region" description="Helical" evidence="7">
    <location>
        <begin position="640"/>
        <end position="661"/>
    </location>
</feature>
<keyword evidence="7" id="KW-0547">Nucleotide-binding</keyword>
<dbReference type="Proteomes" id="UP001283341">
    <property type="component" value="Unassembled WGS sequence"/>
</dbReference>
<keyword evidence="5 7" id="KW-1133">Transmembrane helix</keyword>
<feature type="compositionally biased region" description="Basic residues" evidence="8">
    <location>
        <begin position="314"/>
        <end position="324"/>
    </location>
</feature>
<dbReference type="PROSITE" id="PS50846">
    <property type="entry name" value="HMA_2"/>
    <property type="match status" value="1"/>
</dbReference>
<dbReference type="InterPro" id="IPR018303">
    <property type="entry name" value="ATPase_P-typ_P_site"/>
</dbReference>
<dbReference type="SFLD" id="SFLDG00002">
    <property type="entry name" value="C1.7:_P-type_atpase_like"/>
    <property type="match status" value="1"/>
</dbReference>
<feature type="transmembrane region" description="Helical" evidence="7">
    <location>
        <begin position="574"/>
        <end position="595"/>
    </location>
</feature>
<keyword evidence="4" id="KW-1278">Translocase</keyword>
<dbReference type="GO" id="GO:0046872">
    <property type="term" value="F:metal ion binding"/>
    <property type="evidence" value="ECO:0007669"/>
    <property type="project" value="UniProtKB-KW"/>
</dbReference>
<dbReference type="Pfam" id="PF24534">
    <property type="entry name" value="HMA_PCA1"/>
    <property type="match status" value="1"/>
</dbReference>
<protein>
    <submittedName>
        <fullName evidence="10">E1-E2 ATPase-domain-containing protein</fullName>
    </submittedName>
</protein>
<dbReference type="CDD" id="cd00371">
    <property type="entry name" value="HMA"/>
    <property type="match status" value="1"/>
</dbReference>
<dbReference type="InterPro" id="IPR027256">
    <property type="entry name" value="P-typ_ATPase_IB"/>
</dbReference>
<dbReference type="PANTHER" id="PTHR46594:SF4">
    <property type="entry name" value="P-TYPE CATION-TRANSPORTING ATPASE"/>
    <property type="match status" value="1"/>
</dbReference>
<reference evidence="10" key="2">
    <citation type="submission" date="2023-06" db="EMBL/GenBank/DDBJ databases">
        <authorList>
            <consortium name="Lawrence Berkeley National Laboratory"/>
            <person name="Haridas S."/>
            <person name="Hensen N."/>
            <person name="Bonometti L."/>
            <person name="Westerberg I."/>
            <person name="Brannstrom I.O."/>
            <person name="Guillou S."/>
            <person name="Cros-Aarteil S."/>
            <person name="Calhoun S."/>
            <person name="Kuo A."/>
            <person name="Mondo S."/>
            <person name="Pangilinan J."/>
            <person name="Riley R."/>
            <person name="Labutti K."/>
            <person name="Andreopoulos B."/>
            <person name="Lipzen A."/>
            <person name="Chen C."/>
            <person name="Yanf M."/>
            <person name="Daum C."/>
            <person name="Ng V."/>
            <person name="Clum A."/>
            <person name="Steindorff A."/>
            <person name="Ohm R."/>
            <person name="Martin F."/>
            <person name="Silar P."/>
            <person name="Natvig D."/>
            <person name="Lalanne C."/>
            <person name="Gautier V."/>
            <person name="Ament-Velasquez S.L."/>
            <person name="Kruys A."/>
            <person name="Hutchinson M.I."/>
            <person name="Powell A.J."/>
            <person name="Barry K."/>
            <person name="Miller A.N."/>
            <person name="Grigoriev I.V."/>
            <person name="Debuchy R."/>
            <person name="Gladieux P."/>
            <person name="Thoren M.H."/>
            <person name="Johannesson H."/>
        </authorList>
    </citation>
    <scope>NUCLEOTIDE SEQUENCE</scope>
    <source>
        <strain evidence="10">CBS 118394</strain>
    </source>
</reference>
<evidence type="ECO:0000256" key="4">
    <source>
        <dbReference type="ARBA" id="ARBA00022967"/>
    </source>
</evidence>
<dbReference type="InterPro" id="IPR023299">
    <property type="entry name" value="ATPase_P-typ_cyto_dom_N"/>
</dbReference>
<dbReference type="GO" id="GO:0016020">
    <property type="term" value="C:membrane"/>
    <property type="evidence" value="ECO:0007669"/>
    <property type="project" value="UniProtKB-SubCell"/>
</dbReference>
<reference evidence="10" key="1">
    <citation type="journal article" date="2023" name="Mol. Phylogenet. Evol.">
        <title>Genome-scale phylogeny and comparative genomics of the fungal order Sordariales.</title>
        <authorList>
            <person name="Hensen N."/>
            <person name="Bonometti L."/>
            <person name="Westerberg I."/>
            <person name="Brannstrom I.O."/>
            <person name="Guillou S."/>
            <person name="Cros-Aarteil S."/>
            <person name="Calhoun S."/>
            <person name="Haridas S."/>
            <person name="Kuo A."/>
            <person name="Mondo S."/>
            <person name="Pangilinan J."/>
            <person name="Riley R."/>
            <person name="LaButti K."/>
            <person name="Andreopoulos B."/>
            <person name="Lipzen A."/>
            <person name="Chen C."/>
            <person name="Yan M."/>
            <person name="Daum C."/>
            <person name="Ng V."/>
            <person name="Clum A."/>
            <person name="Steindorff A."/>
            <person name="Ohm R.A."/>
            <person name="Martin F."/>
            <person name="Silar P."/>
            <person name="Natvig D.O."/>
            <person name="Lalanne C."/>
            <person name="Gautier V."/>
            <person name="Ament-Velasquez S.L."/>
            <person name="Kruys A."/>
            <person name="Hutchinson M.I."/>
            <person name="Powell A.J."/>
            <person name="Barry K."/>
            <person name="Miller A.N."/>
            <person name="Grigoriev I.V."/>
            <person name="Debuchy R."/>
            <person name="Gladieux P."/>
            <person name="Hiltunen Thoren M."/>
            <person name="Johannesson H."/>
        </authorList>
    </citation>
    <scope>NUCLEOTIDE SEQUENCE</scope>
    <source>
        <strain evidence="10">CBS 118394</strain>
    </source>
</reference>
<dbReference type="InterPro" id="IPR001757">
    <property type="entry name" value="P_typ_ATPase"/>
</dbReference>
<feature type="transmembrane region" description="Helical" evidence="7">
    <location>
        <begin position="1181"/>
        <end position="1200"/>
    </location>
</feature>
<keyword evidence="3 7" id="KW-0479">Metal-binding</keyword>
<dbReference type="Pfam" id="PF00403">
    <property type="entry name" value="HMA"/>
    <property type="match status" value="1"/>
</dbReference>
<dbReference type="Gene3D" id="3.30.70.100">
    <property type="match status" value="1"/>
</dbReference>
<dbReference type="SUPFAM" id="SSF81665">
    <property type="entry name" value="Calcium ATPase, transmembrane domain M"/>
    <property type="match status" value="1"/>
</dbReference>
<dbReference type="AlphaFoldDB" id="A0AAE0IDV1"/>
<dbReference type="InterPro" id="IPR008250">
    <property type="entry name" value="ATPase_P-typ_transduc_dom_A_sf"/>
</dbReference>
<dbReference type="InterPro" id="IPR036163">
    <property type="entry name" value="HMA_dom_sf"/>
</dbReference>
<keyword evidence="2 7" id="KW-0812">Transmembrane</keyword>
<dbReference type="PROSITE" id="PS01229">
    <property type="entry name" value="COF_2"/>
    <property type="match status" value="1"/>
</dbReference>
<feature type="transmembrane region" description="Helical" evidence="7">
    <location>
        <begin position="834"/>
        <end position="857"/>
    </location>
</feature>
<dbReference type="EMBL" id="JAUEDM010000003">
    <property type="protein sequence ID" value="KAK3322947.1"/>
    <property type="molecule type" value="Genomic_DNA"/>
</dbReference>
<evidence type="ECO:0000256" key="6">
    <source>
        <dbReference type="ARBA" id="ARBA00023136"/>
    </source>
</evidence>
<dbReference type="GO" id="GO:0005524">
    <property type="term" value="F:ATP binding"/>
    <property type="evidence" value="ECO:0007669"/>
    <property type="project" value="UniProtKB-UniRule"/>
</dbReference>
<feature type="transmembrane region" description="Helical" evidence="7">
    <location>
        <begin position="1150"/>
        <end position="1175"/>
    </location>
</feature>
<evidence type="ECO:0000256" key="1">
    <source>
        <dbReference type="ARBA" id="ARBA00004370"/>
    </source>
</evidence>
<dbReference type="SFLD" id="SFLDF00027">
    <property type="entry name" value="p-type_atpase"/>
    <property type="match status" value="1"/>
</dbReference>
<evidence type="ECO:0000256" key="2">
    <source>
        <dbReference type="ARBA" id="ARBA00022692"/>
    </source>
</evidence>
<dbReference type="GO" id="GO:0030003">
    <property type="term" value="P:intracellular monoatomic cation homeostasis"/>
    <property type="evidence" value="ECO:0007669"/>
    <property type="project" value="UniProtKB-ARBA"/>
</dbReference>
<dbReference type="GO" id="GO:0016887">
    <property type="term" value="F:ATP hydrolysis activity"/>
    <property type="evidence" value="ECO:0007669"/>
    <property type="project" value="InterPro"/>
</dbReference>
<dbReference type="PRINTS" id="PR00120">
    <property type="entry name" value="HATPASE"/>
</dbReference>
<feature type="domain" description="HMA" evidence="9">
    <location>
        <begin position="391"/>
        <end position="458"/>
    </location>
</feature>
<feature type="region of interest" description="Disordered" evidence="8">
    <location>
        <begin position="276"/>
        <end position="347"/>
    </location>
</feature>
<dbReference type="NCBIfam" id="TIGR01511">
    <property type="entry name" value="ATPase-IB1_Cu"/>
    <property type="match status" value="1"/>
</dbReference>
<dbReference type="InterPro" id="IPR044492">
    <property type="entry name" value="P_typ_ATPase_HD_dom"/>
</dbReference>
<sequence length="1211" mass="128029">MACGSGCCAPPDPEPKVTGNPEHVHPSKVSTSNEDEDSCCGNVDEKAASFSEDDHPPARTTAGCCGGRNNDGEPSQQSCSAPKPTIIPVTPGSPEMCGDDKASCCSSDEDETAHHAGNQTRTPKPGCQDGCCSSPSSQAQVENGSNKVRAKDDCCSRSEARAAPEAKGPSCCDENPSACSACDVDCLDRVALRECEKEKVKKAVSFDESSETTVIGSLPSSQCRGGEDGKPCDRHVRATRAVYANTMERLGCICRALLARGHESCCVDKERSASRTRKRSPSPFTTRSRHRASVDSCCASSASEPRKPSGGSTRLRHKHHHHLHSAASETNSLETSNGGHNVGNRLANSHSHDGSCCSSGAEAVSPTTSLADISTDVARVIDLESGFTNAERVVLSITGMTCSGCETKLSRTLSGLPSVKNLKTSLVMSRAEFDLDPRIGSVGDVLKHLERTTEFKCERLTNQGFSIDLMAPGDSTAFIKRQWPDGVTDMKALDKKVVQVAYDPRVVGARDLMESRWSHPVELAALRPDPTLAAGIRHVWYMAFMTGLSALLTIPVLVLSWAPLPNVPDIAKGAASLPLATIVQFVIAGPFYPTALKSLIFSRIIEMDLLIVLSTSIAFTFSVVSFTFMATGHPLSTGHFFETSTLLVTLIMVGRLLAAFARHRAVESISIRSLQTPTALLVGEPGGDDRVIDVRLLQYGDVFKVAPDSTIPTDGTIISGSSEVDESTITGESRPVAKFRGSPVIAGTINGSGTLTIRLTRLPGDNTINTIATMVDEAKLTKPTIQKAADRVASYFVPVVVVLTLITFFTWFGIGMAGRKQSAATAAIDAIPFAIAVLIVSCPCAIGLAVPMVIVIASHVAAKKGVIFKSPDSIEVAHRTSHVVLDKTGTLTNGKLAIIREEYLDSYNSDNAASLLLGLVDGIKHPVSITVATHLKAKGVSASRVKNAKALAGKGVEATTATGLVLRAGNSRWLDIAADSTVQSILSEGCTAFCFTINGSLAAVFGLKDSLRPDALATVQKLGERGIVVHIISGDDNGAVQSVGAQLGIPPSHVRSRCAPGDKKAYIQDILANPAFQRKSILTGKRKPPVVIFCGDGTNDAVALTQATVGVHMNEGTDVAKSAADVVLTGPHLEGILDAITMSKRAYNRILFNFGWCFVYNLFAIGFAAGVFVNVHLPPQYAGLGEVVSVVPVIIAAALLRVSFRSLLGLV</sequence>
<dbReference type="GO" id="GO:0019829">
    <property type="term" value="F:ATPase-coupled monoatomic cation transmembrane transporter activity"/>
    <property type="evidence" value="ECO:0007669"/>
    <property type="project" value="InterPro"/>
</dbReference>
<dbReference type="InterPro" id="IPR059000">
    <property type="entry name" value="ATPase_P-type_domA"/>
</dbReference>
<dbReference type="SUPFAM" id="SSF56784">
    <property type="entry name" value="HAD-like"/>
    <property type="match status" value="1"/>
</dbReference>
<feature type="compositionally biased region" description="Polar residues" evidence="8">
    <location>
        <begin position="327"/>
        <end position="339"/>
    </location>
</feature>
<dbReference type="NCBIfam" id="TIGR01525">
    <property type="entry name" value="ATPase-IB_hvy"/>
    <property type="match status" value="1"/>
</dbReference>
<dbReference type="Gene3D" id="2.70.150.10">
    <property type="entry name" value="Calcium-transporting ATPase, cytoplasmic transduction domain A"/>
    <property type="match status" value="1"/>
</dbReference>
<evidence type="ECO:0000256" key="8">
    <source>
        <dbReference type="SAM" id="MobiDB-lite"/>
    </source>
</evidence>
<dbReference type="PROSITE" id="PS00154">
    <property type="entry name" value="ATPASE_E1_E2"/>
    <property type="match status" value="1"/>
</dbReference>